<dbReference type="Pfam" id="PF25794">
    <property type="entry name" value="SACS"/>
    <property type="match status" value="1"/>
</dbReference>
<dbReference type="OrthoDB" id="10031156at2759"/>
<reference evidence="3 4" key="1">
    <citation type="submission" date="2018-02" db="EMBL/GenBank/DDBJ databases">
        <title>The genomes of Aspergillus section Nigri reveals drivers in fungal speciation.</title>
        <authorList>
            <consortium name="DOE Joint Genome Institute"/>
            <person name="Vesth T.C."/>
            <person name="Nybo J."/>
            <person name="Theobald S."/>
            <person name="Brandl J."/>
            <person name="Frisvad J.C."/>
            <person name="Nielsen K.F."/>
            <person name="Lyhne E.K."/>
            <person name="Kogle M.E."/>
            <person name="Kuo A."/>
            <person name="Riley R."/>
            <person name="Clum A."/>
            <person name="Nolan M."/>
            <person name="Lipzen A."/>
            <person name="Salamov A."/>
            <person name="Henrissat B."/>
            <person name="Wiebenga A."/>
            <person name="De vries R.P."/>
            <person name="Grigoriev I.V."/>
            <person name="Mortensen U.H."/>
            <person name="Andersen M.R."/>
            <person name="Baker S.E."/>
        </authorList>
    </citation>
    <scope>NUCLEOTIDE SEQUENCE [LARGE SCALE GENOMIC DNA]</scope>
    <source>
        <strain evidence="3 4">CBS 707.79</strain>
    </source>
</reference>
<feature type="region of interest" description="Disordered" evidence="1">
    <location>
        <begin position="1409"/>
        <end position="1545"/>
    </location>
</feature>
<dbReference type="Proteomes" id="UP000247810">
    <property type="component" value="Unassembled WGS sequence"/>
</dbReference>
<keyword evidence="4" id="KW-1185">Reference proteome</keyword>
<dbReference type="PANTHER" id="PTHR47839">
    <property type="entry name" value="DOMAIN PROTEIN, PUTATIVE (AFU_ORTHOLOGUE AFUA_6G04830)-RELATED"/>
    <property type="match status" value="1"/>
</dbReference>
<feature type="domain" description="Sacsin/Nov" evidence="2">
    <location>
        <begin position="32"/>
        <end position="153"/>
    </location>
</feature>
<dbReference type="STRING" id="1448320.A0A319DXH5"/>
<dbReference type="InterPro" id="IPR036890">
    <property type="entry name" value="HATPase_C_sf"/>
</dbReference>
<evidence type="ECO:0000313" key="4">
    <source>
        <dbReference type="Proteomes" id="UP000247810"/>
    </source>
</evidence>
<organism evidence="3 4">
    <name type="scientific">Aspergillus ellipticus CBS 707.79</name>
    <dbReference type="NCBI Taxonomy" id="1448320"/>
    <lineage>
        <taxon>Eukaryota</taxon>
        <taxon>Fungi</taxon>
        <taxon>Dikarya</taxon>
        <taxon>Ascomycota</taxon>
        <taxon>Pezizomycotina</taxon>
        <taxon>Eurotiomycetes</taxon>
        <taxon>Eurotiomycetidae</taxon>
        <taxon>Eurotiales</taxon>
        <taxon>Aspergillaceae</taxon>
        <taxon>Aspergillus</taxon>
        <taxon>Aspergillus subgen. Circumdati</taxon>
    </lineage>
</organism>
<dbReference type="InterPro" id="IPR058210">
    <property type="entry name" value="SACS/Nov_dom"/>
</dbReference>
<gene>
    <name evidence="3" type="ORF">BO71DRAFT_479978</name>
</gene>
<sequence>MSQKIDFNALRAQTMGSGNDEEAVTVDTRGLISKVLARYSGKWTVLREMIQNAADANATKVTIKFETLPSTTVPLPPAANESTLIKHTISNHTLKRLLISNNGTPFSEKDWARLKRIADGNPDETKIGAFGVGFYSVFDDCEEPFVSSGKDAMAFYWKGNALFTRRLQLNEDANPETTFVLDYRNDTSPIPSLMQLCQFLSSSLTFVSLEGIELWLDDWNLLRLTKKTAPSVNLTIPREIETKTAQGLMKIQNVTREVAQVDASWMRVVEWNPNANIFREGLRDTTGSLRTFFSRLTGQNGPEKSVKPENQDSPNDTPGDMAKTLTASVFLHINTATIQASVSQSLSSELERATRKPPPKKSTVAILTPSYDTTLASGSSGLQSEVLSSILPSKAGRIFIGFPTHQTTGLNAHISAPSVIPTVERESIDLNTRYISKWNQEMLRAAGIVCRIAWTAEMASIKARILSEREPSKSTKIRKDDIVGVLPEAIHTANQFVFRESTPSSLLGQIIEDAFWTCNKSSSIEVLSTCGVIQSHQARLAPKDLSFMDSIPVLPDEFVSGAKDFVKKLTDFGLVTDITVSDIKRELEASTLRSSQVIEFLAWLGRRAASGQLDLYSVQSLLSVAVANDEDDSGSQTKLVVFAGITSYLNPQKIPANLPSPPSVAPFKFTKSLGKQELEAFGWTELQIVPWVRWLVSNAGNRSVLPAEHDITQIPSFSGQVLPVLSKQWEYFSQTSKQTLVNQLQPHTIIPTKLGMKVPTETYFSSVRLFDDLPVIHGLNGVKEKFLAALGVRKTVELGVIFERLLDTADTVDASGSNQRRWSHVDLIRYLASVRDDIPANDIKRLKNTSLCTAEPSEGNGSSDLKAANRKRYKIFELFEPKDAFRVLGLPVIEWPGKYQPSSNEGKFLSMLGLRSFPSAAELVQVMAKAAAESNWTLHTKAMAYYIAEYHTSGYATFDCGAATAPFLPVERSGGLTVPSKCFTDEGATLFGFEILRRDLHPHAPKFGVKQHPGLSDCIDCLLRQPPSTKRDARVLFKYLAGRVSELSARDTDRVGSAPVVPVSTTQDANEKKTTVRRVAPRSCYLGEGEDYKDIFDFVDFGQEANLFLMAVGSKREPTKTELARMLVKEPARISATFQSSDKYLKLLRTLAEHISALKRDRELFQEMKRSAFLLASRDITSQAQEIAAKNGPNVSDDDEEEDSSIKEWTLTAAKDAVVVDDFQSFNLFKEHVLAAPQEEMLENFYQALGAMPLSGLVEERANWGAVATDQRPAAKLQKLIGERSRLYLHDQSPDLIRHDVRWLERHLQVQVVHSISLTRSLKGRRISHTQKRSAIITQQSRGWTLWICPGKYDLYEISQALVHLILVRPKLHSTLTLEMLLKTDLLELKARGYNVERILKQKAQEARVAEDRRQKQVEEERQRLQEREAAWAREQSQAQAQPPLAEGEHEQMPGDFPDSPSGKNASRDVQAEASEASQDRRPRGFFANLSKRLGLEGNRSPWNAVNGESSQTALPESSETATPPPPYSAEDPQKPRPEAPVNVGSPHRLQTELLSAIQACRPHGSSDVFSRPETNQITESKSYCDEKPSQDLEFVATLACGIHVLFMKSLPDRTNFLSKNSVGINVFASMLIDCAKVFSMRSEIISIFYDPGSKTIAFNRAGSIFCNYLYFQQLHEKELLTNPSADRSDAVVYWWVTLCHELAHNLVGDHSSAHSYYTESFVAQYFPKMMASLAPAAPAGSS</sequence>
<name>A0A319DXH5_9EURO</name>
<protein>
    <recommendedName>
        <fullName evidence="2">Sacsin/Nov domain-containing protein</fullName>
    </recommendedName>
</protein>
<accession>A0A319DXH5</accession>
<evidence type="ECO:0000313" key="3">
    <source>
        <dbReference type="EMBL" id="PYH98887.1"/>
    </source>
</evidence>
<feature type="region of interest" description="Disordered" evidence="1">
    <location>
        <begin position="295"/>
        <end position="322"/>
    </location>
</feature>
<feature type="compositionally biased region" description="Basic and acidic residues" evidence="1">
    <location>
        <begin position="1409"/>
        <end position="1432"/>
    </location>
</feature>
<dbReference type="EMBL" id="KZ825807">
    <property type="protein sequence ID" value="PYH98887.1"/>
    <property type="molecule type" value="Genomic_DNA"/>
</dbReference>
<evidence type="ECO:0000256" key="1">
    <source>
        <dbReference type="SAM" id="MobiDB-lite"/>
    </source>
</evidence>
<dbReference type="InterPro" id="IPR022155">
    <property type="entry name" value="DUF3684"/>
</dbReference>
<dbReference type="NCBIfam" id="NF047352">
    <property type="entry name" value="P_loop_sacsin"/>
    <property type="match status" value="1"/>
</dbReference>
<dbReference type="SUPFAM" id="SSF55874">
    <property type="entry name" value="ATPase domain of HSP90 chaperone/DNA topoisomerase II/histidine kinase"/>
    <property type="match status" value="1"/>
</dbReference>
<feature type="compositionally biased region" description="Low complexity" evidence="1">
    <location>
        <begin position="1433"/>
        <end position="1442"/>
    </location>
</feature>
<evidence type="ECO:0000259" key="2">
    <source>
        <dbReference type="Pfam" id="PF25794"/>
    </source>
</evidence>
<feature type="compositionally biased region" description="Polar residues" evidence="1">
    <location>
        <begin position="1501"/>
        <end position="1515"/>
    </location>
</feature>
<dbReference type="Gene3D" id="3.30.565.10">
    <property type="entry name" value="Histidine kinase-like ATPase, C-terminal domain"/>
    <property type="match status" value="1"/>
</dbReference>
<proteinExistence type="predicted"/>
<dbReference type="PANTHER" id="PTHR47839:SF1">
    <property type="entry name" value="DOMAIN PROTEIN, PUTATIVE (AFU_ORTHOLOGUE AFUA_6G04830)-RELATED"/>
    <property type="match status" value="1"/>
</dbReference>
<dbReference type="VEuPathDB" id="FungiDB:BO71DRAFT_479978"/>
<dbReference type="Pfam" id="PF12449">
    <property type="entry name" value="DUF3684"/>
    <property type="match status" value="1"/>
</dbReference>